<organism evidence="4 5">
    <name type="scientific">Pseudooceanicola spongiae</name>
    <dbReference type="NCBI Taxonomy" id="2613965"/>
    <lineage>
        <taxon>Bacteria</taxon>
        <taxon>Pseudomonadati</taxon>
        <taxon>Pseudomonadota</taxon>
        <taxon>Alphaproteobacteria</taxon>
        <taxon>Rhodobacterales</taxon>
        <taxon>Paracoccaceae</taxon>
        <taxon>Pseudooceanicola</taxon>
    </lineage>
</organism>
<dbReference type="Proteomes" id="UP000594118">
    <property type="component" value="Chromosome"/>
</dbReference>
<dbReference type="AlphaFoldDB" id="A0A7L9WID4"/>
<dbReference type="InterPro" id="IPR013783">
    <property type="entry name" value="Ig-like_fold"/>
</dbReference>
<dbReference type="PANTHER" id="PTHR34700:SF4">
    <property type="entry name" value="PHAGE-LIKE ELEMENT PBSX PROTEIN XKDP"/>
    <property type="match status" value="1"/>
</dbReference>
<feature type="transmembrane region" description="Helical" evidence="2">
    <location>
        <begin position="12"/>
        <end position="31"/>
    </location>
</feature>
<keyword evidence="5" id="KW-1185">Reference proteome</keyword>
<dbReference type="Pfam" id="PF01476">
    <property type="entry name" value="LysM"/>
    <property type="match status" value="1"/>
</dbReference>
<evidence type="ECO:0000313" key="4">
    <source>
        <dbReference type="EMBL" id="QOL79702.1"/>
    </source>
</evidence>
<sequence length="439" mass="45205">MKSGEFAGWPGIAAATTFVVVGAAAIHFGWIGPTPQAPNETATAASPNVAALDAQPTAQAIAAPETVSAASEPQSSRMPPLPEPPRFDVVRIELDGSTLVAGAGAPDWPVAVLLDGHEVDRPTIGSDGRFVTFLDLMPSDAPRIMTLVMHGPKGEGDVTSTEQVILAPSAAVIAEAQSDVSQQSEEVADVTSSGTAGDDTPALVEIAQTLTQATAATDQNITGTPVLPEAPAKSDDAPQTEAAPAQANDTALMSAPTAEAGAGEQTTTVLLADGNGVRVLQGGAPEVAGTVLLDTISYDTAGEVVLSGRGTPGAFVRIYLDDLTNATAEIAQDGSWGTTLPEVDTGVYRLRVDEVDGAGAVVSRVETPFKRADQELAAELNDGLVSQVTVQPGSTLWAIARQNYGAGVLYVRVFEANRPLIRDPDLIYPGQIFTVPEPD</sequence>
<dbReference type="PROSITE" id="PS51782">
    <property type="entry name" value="LYSM"/>
    <property type="match status" value="1"/>
</dbReference>
<dbReference type="CDD" id="cd00118">
    <property type="entry name" value="LysM"/>
    <property type="match status" value="1"/>
</dbReference>
<gene>
    <name evidence="4" type="ORF">F3W81_02025</name>
</gene>
<evidence type="ECO:0000259" key="3">
    <source>
        <dbReference type="PROSITE" id="PS51782"/>
    </source>
</evidence>
<dbReference type="KEGG" id="pshq:F3W81_02025"/>
<dbReference type="Gene3D" id="2.60.40.10">
    <property type="entry name" value="Immunoglobulins"/>
    <property type="match status" value="1"/>
</dbReference>
<dbReference type="RefSeq" id="WP_193082011.1">
    <property type="nucleotide sequence ID" value="NZ_CP045201.1"/>
</dbReference>
<dbReference type="InterPro" id="IPR018392">
    <property type="entry name" value="LysM"/>
</dbReference>
<dbReference type="PANTHER" id="PTHR34700">
    <property type="entry name" value="POTASSIUM BINDING PROTEIN KBP"/>
    <property type="match status" value="1"/>
</dbReference>
<evidence type="ECO:0000256" key="1">
    <source>
        <dbReference type="SAM" id="MobiDB-lite"/>
    </source>
</evidence>
<dbReference type="SMART" id="SM00257">
    <property type="entry name" value="LysM"/>
    <property type="match status" value="1"/>
</dbReference>
<keyword evidence="2" id="KW-1133">Transmembrane helix</keyword>
<name>A0A7L9WID4_9RHOB</name>
<proteinExistence type="predicted"/>
<feature type="region of interest" description="Disordered" evidence="1">
    <location>
        <begin position="215"/>
        <end position="247"/>
    </location>
</feature>
<feature type="region of interest" description="Disordered" evidence="1">
    <location>
        <begin position="177"/>
        <end position="199"/>
    </location>
</feature>
<reference evidence="4 5" key="1">
    <citation type="submission" date="2019-10" db="EMBL/GenBank/DDBJ databases">
        <title>Pseudopuniceibacterium sp. HQ09 islated from Antarctica.</title>
        <authorList>
            <person name="Liao L."/>
            <person name="Su S."/>
            <person name="Chen B."/>
            <person name="Yu Y."/>
        </authorList>
    </citation>
    <scope>NUCLEOTIDE SEQUENCE [LARGE SCALE GENOMIC DNA]</scope>
    <source>
        <strain evidence="4 5">HQ09</strain>
    </source>
</reference>
<feature type="compositionally biased region" description="Polar residues" evidence="1">
    <location>
        <begin position="68"/>
        <end position="77"/>
    </location>
</feature>
<protein>
    <submittedName>
        <fullName evidence="4">LysM peptidoglycan-binding domain-containing protein</fullName>
    </submittedName>
</protein>
<keyword evidence="2" id="KW-0812">Transmembrane</keyword>
<dbReference type="InterPro" id="IPR036779">
    <property type="entry name" value="LysM_dom_sf"/>
</dbReference>
<feature type="compositionally biased region" description="Polar residues" evidence="1">
    <location>
        <begin position="178"/>
        <end position="195"/>
    </location>
</feature>
<feature type="domain" description="LysM" evidence="3">
    <location>
        <begin position="386"/>
        <end position="435"/>
    </location>
</feature>
<accession>A0A7L9WID4</accession>
<evidence type="ECO:0000313" key="5">
    <source>
        <dbReference type="Proteomes" id="UP000594118"/>
    </source>
</evidence>
<keyword evidence="2" id="KW-0472">Membrane</keyword>
<dbReference type="InterPro" id="IPR052196">
    <property type="entry name" value="Bact_Kbp"/>
</dbReference>
<dbReference type="Gene3D" id="3.10.350.10">
    <property type="entry name" value="LysM domain"/>
    <property type="match status" value="1"/>
</dbReference>
<dbReference type="EMBL" id="CP045201">
    <property type="protein sequence ID" value="QOL79702.1"/>
    <property type="molecule type" value="Genomic_DNA"/>
</dbReference>
<evidence type="ECO:0000256" key="2">
    <source>
        <dbReference type="SAM" id="Phobius"/>
    </source>
</evidence>
<feature type="region of interest" description="Disordered" evidence="1">
    <location>
        <begin position="57"/>
        <end position="84"/>
    </location>
</feature>